<organism evidence="4 5">
    <name type="scientific">Sphaerisporangium album</name>
    <dbReference type="NCBI Taxonomy" id="509200"/>
    <lineage>
        <taxon>Bacteria</taxon>
        <taxon>Bacillati</taxon>
        <taxon>Actinomycetota</taxon>
        <taxon>Actinomycetes</taxon>
        <taxon>Streptosporangiales</taxon>
        <taxon>Streptosporangiaceae</taxon>
        <taxon>Sphaerisporangium</taxon>
    </lineage>
</organism>
<dbReference type="InterPro" id="IPR003658">
    <property type="entry name" value="Anti-sigma_ant"/>
</dbReference>
<accession>A0A367EWZ6</accession>
<dbReference type="PANTHER" id="PTHR33495">
    <property type="entry name" value="ANTI-SIGMA FACTOR ANTAGONIST TM_1081-RELATED-RELATED"/>
    <property type="match status" value="1"/>
</dbReference>
<dbReference type="SUPFAM" id="SSF52091">
    <property type="entry name" value="SpoIIaa-like"/>
    <property type="match status" value="1"/>
</dbReference>
<feature type="domain" description="STAS" evidence="3">
    <location>
        <begin position="1"/>
        <end position="109"/>
    </location>
</feature>
<evidence type="ECO:0000313" key="4">
    <source>
        <dbReference type="EMBL" id="RCG21907.1"/>
    </source>
</evidence>
<dbReference type="NCBIfam" id="TIGR00377">
    <property type="entry name" value="ant_ant_sig"/>
    <property type="match status" value="1"/>
</dbReference>
<dbReference type="AlphaFoldDB" id="A0A367EWZ6"/>
<dbReference type="EMBL" id="QOIL01000029">
    <property type="protein sequence ID" value="RCG21907.1"/>
    <property type="molecule type" value="Genomic_DNA"/>
</dbReference>
<dbReference type="InterPro" id="IPR036513">
    <property type="entry name" value="STAS_dom_sf"/>
</dbReference>
<dbReference type="OrthoDB" id="280847at2"/>
<evidence type="ECO:0000259" key="3">
    <source>
        <dbReference type="PROSITE" id="PS50801"/>
    </source>
</evidence>
<evidence type="ECO:0000313" key="5">
    <source>
        <dbReference type="Proteomes" id="UP000253094"/>
    </source>
</evidence>
<dbReference type="RefSeq" id="WP_114033385.1">
    <property type="nucleotide sequence ID" value="NZ_QOIL01000029.1"/>
</dbReference>
<dbReference type="PANTHER" id="PTHR33495:SF14">
    <property type="entry name" value="ANTI-SIGMA FACTOR ANTAGONIST"/>
    <property type="match status" value="1"/>
</dbReference>
<reference evidence="4 5" key="1">
    <citation type="submission" date="2018-06" db="EMBL/GenBank/DDBJ databases">
        <title>Sphaerisporangium craniellae sp. nov., isolated from a marine sponge in the South China Sea.</title>
        <authorList>
            <person name="Li L."/>
        </authorList>
    </citation>
    <scope>NUCLEOTIDE SEQUENCE [LARGE SCALE GENOMIC DNA]</scope>
    <source>
        <strain evidence="4 5">CCTCC AA 208026</strain>
    </source>
</reference>
<dbReference type="CDD" id="cd07043">
    <property type="entry name" value="STAS_anti-anti-sigma_factors"/>
    <property type="match status" value="1"/>
</dbReference>
<comment type="caution">
    <text evidence="4">The sequence shown here is derived from an EMBL/GenBank/DDBJ whole genome shotgun (WGS) entry which is preliminary data.</text>
</comment>
<protein>
    <recommendedName>
        <fullName evidence="2">Anti-sigma factor antagonist</fullName>
    </recommendedName>
</protein>
<gene>
    <name evidence="4" type="ORF">DQ384_36145</name>
</gene>
<evidence type="ECO:0000256" key="2">
    <source>
        <dbReference type="RuleBase" id="RU003749"/>
    </source>
</evidence>
<keyword evidence="5" id="KW-1185">Reference proteome</keyword>
<sequence>MRLSTEVRGDVTVIALEGSLDSRTAPQAQQEIEALFPEEGLVLLDLSGTTYMSSAGLRVLLLIYRRSQNGGARLALTGVPEEVHDIMAATGFLDFFTVAGSVEDGVKALTV</sequence>
<dbReference type="InterPro" id="IPR002645">
    <property type="entry name" value="STAS_dom"/>
</dbReference>
<dbReference type="Gene3D" id="3.30.750.24">
    <property type="entry name" value="STAS domain"/>
    <property type="match status" value="1"/>
</dbReference>
<dbReference type="PROSITE" id="PS50801">
    <property type="entry name" value="STAS"/>
    <property type="match status" value="1"/>
</dbReference>
<proteinExistence type="inferred from homology"/>
<dbReference type="Pfam" id="PF01740">
    <property type="entry name" value="STAS"/>
    <property type="match status" value="1"/>
</dbReference>
<dbReference type="Proteomes" id="UP000253094">
    <property type="component" value="Unassembled WGS sequence"/>
</dbReference>
<evidence type="ECO:0000256" key="1">
    <source>
        <dbReference type="ARBA" id="ARBA00009013"/>
    </source>
</evidence>
<comment type="similarity">
    <text evidence="1 2">Belongs to the anti-sigma-factor antagonist family.</text>
</comment>
<name>A0A367EWZ6_9ACTN</name>
<dbReference type="GO" id="GO:0043856">
    <property type="term" value="F:anti-sigma factor antagonist activity"/>
    <property type="evidence" value="ECO:0007669"/>
    <property type="project" value="InterPro"/>
</dbReference>